<organism evidence="3 4">
    <name type="scientific">Tanacetum coccineum</name>
    <dbReference type="NCBI Taxonomy" id="301880"/>
    <lineage>
        <taxon>Eukaryota</taxon>
        <taxon>Viridiplantae</taxon>
        <taxon>Streptophyta</taxon>
        <taxon>Embryophyta</taxon>
        <taxon>Tracheophyta</taxon>
        <taxon>Spermatophyta</taxon>
        <taxon>Magnoliopsida</taxon>
        <taxon>eudicotyledons</taxon>
        <taxon>Gunneridae</taxon>
        <taxon>Pentapetalae</taxon>
        <taxon>asterids</taxon>
        <taxon>campanulids</taxon>
        <taxon>Asterales</taxon>
        <taxon>Asteraceae</taxon>
        <taxon>Asteroideae</taxon>
        <taxon>Anthemideae</taxon>
        <taxon>Anthemidinae</taxon>
        <taxon>Tanacetum</taxon>
    </lineage>
</organism>
<feature type="compositionally biased region" description="Basic and acidic residues" evidence="2">
    <location>
        <begin position="178"/>
        <end position="187"/>
    </location>
</feature>
<feature type="region of interest" description="Disordered" evidence="2">
    <location>
        <begin position="174"/>
        <end position="194"/>
    </location>
</feature>
<evidence type="ECO:0000256" key="1">
    <source>
        <dbReference type="SAM" id="Coils"/>
    </source>
</evidence>
<keyword evidence="1" id="KW-0175">Coiled coil</keyword>
<comment type="caution">
    <text evidence="3">The sequence shown here is derived from an EMBL/GenBank/DDBJ whole genome shotgun (WGS) entry which is preliminary data.</text>
</comment>
<keyword evidence="4" id="KW-1185">Reference proteome</keyword>
<evidence type="ECO:0000256" key="2">
    <source>
        <dbReference type="SAM" id="MobiDB-lite"/>
    </source>
</evidence>
<name>A0ABQ5IQP1_9ASTR</name>
<sequence length="490" mass="53720">ATAFPLSVPLHKSKTLKKDPFPKPSRYNVEVSDFLPMDLFSFIHHAEPTKVRMGEMEKAGDQVPLLEATRGRVVPLAPPILVTEASSEGNMTKSIDMLFNEGSGADKEHSIGGGEYVALTKAIVEPIIEDVAENPRSTCGKSHTAMQSLLDSSKLAAEIGVMATATMPLVTSFVTPTPKREGGDHTDSVSGPNLRTKPAAVRFVISSDSSHHSGTHDADVEVSSLVRSTILDPPVMTAAVTTTVVVVVEIPPVLVPKVTVMPVNPTLFRDSMSTSRHDVTGPSSPIHPELSADSFYAIKDLNPETLHRVYVPKWTVTNESVLDDPYRCRTLTDQLAPPALFSQLYAMKEKHTLRKKKILEEECAQQTNLLKEKNAKIASLKSRLSLKKAEATEAIRLRDCVATVEATEALHATELNHLKERNSTLEAKMRASKEKVAVLESEKSGLTDQVSSLETTCAKLRNQVVGYEFFKEQIAAVQDRSKSLLRRLWK</sequence>
<reference evidence="3" key="1">
    <citation type="journal article" date="2022" name="Int. J. Mol. Sci.">
        <title>Draft Genome of Tanacetum Coccineum: Genomic Comparison of Closely Related Tanacetum-Family Plants.</title>
        <authorList>
            <person name="Yamashiro T."/>
            <person name="Shiraishi A."/>
            <person name="Nakayama K."/>
            <person name="Satake H."/>
        </authorList>
    </citation>
    <scope>NUCLEOTIDE SEQUENCE</scope>
</reference>
<accession>A0ABQ5IQP1</accession>
<evidence type="ECO:0000313" key="4">
    <source>
        <dbReference type="Proteomes" id="UP001151760"/>
    </source>
</evidence>
<dbReference type="EMBL" id="BQNB010021023">
    <property type="protein sequence ID" value="GJU02060.1"/>
    <property type="molecule type" value="Genomic_DNA"/>
</dbReference>
<feature type="coiled-coil region" evidence="1">
    <location>
        <begin position="415"/>
        <end position="463"/>
    </location>
</feature>
<feature type="non-terminal residue" evidence="3">
    <location>
        <position position="1"/>
    </location>
</feature>
<reference evidence="3" key="2">
    <citation type="submission" date="2022-01" db="EMBL/GenBank/DDBJ databases">
        <authorList>
            <person name="Yamashiro T."/>
            <person name="Shiraishi A."/>
            <person name="Satake H."/>
            <person name="Nakayama K."/>
        </authorList>
    </citation>
    <scope>NUCLEOTIDE SEQUENCE</scope>
</reference>
<dbReference type="Proteomes" id="UP001151760">
    <property type="component" value="Unassembled WGS sequence"/>
</dbReference>
<protein>
    <submittedName>
        <fullName evidence="3">Uncharacterized protein</fullName>
    </submittedName>
</protein>
<feature type="coiled-coil region" evidence="1">
    <location>
        <begin position="356"/>
        <end position="390"/>
    </location>
</feature>
<gene>
    <name evidence="3" type="ORF">Tco_1112398</name>
</gene>
<evidence type="ECO:0000313" key="3">
    <source>
        <dbReference type="EMBL" id="GJU02060.1"/>
    </source>
</evidence>
<proteinExistence type="predicted"/>